<keyword evidence="2" id="KW-1185">Reference proteome</keyword>
<protein>
    <submittedName>
        <fullName evidence="1">Uncharacterized protein</fullName>
    </submittedName>
</protein>
<evidence type="ECO:0000313" key="1">
    <source>
        <dbReference type="EMBL" id="MDF9748464.1"/>
    </source>
</evidence>
<dbReference type="RefSeq" id="WP_277525208.1">
    <property type="nucleotide sequence ID" value="NZ_JAMQOT010000016.1"/>
</dbReference>
<organism evidence="1 2">
    <name type="scientific">Natrinema salsiterrestre</name>
    <dbReference type="NCBI Taxonomy" id="2950540"/>
    <lineage>
        <taxon>Archaea</taxon>
        <taxon>Methanobacteriati</taxon>
        <taxon>Methanobacteriota</taxon>
        <taxon>Stenosarchaea group</taxon>
        <taxon>Halobacteria</taxon>
        <taxon>Halobacteriales</taxon>
        <taxon>Natrialbaceae</taxon>
        <taxon>Natrinema</taxon>
    </lineage>
</organism>
<evidence type="ECO:0000313" key="2">
    <source>
        <dbReference type="Proteomes" id="UP001154061"/>
    </source>
</evidence>
<reference evidence="1" key="1">
    <citation type="submission" date="2022-06" db="EMBL/GenBank/DDBJ databases">
        <title>Natrinema sp. a new haloarchaeum isolate from saline soil.</title>
        <authorList>
            <person name="Strakova D."/>
            <person name="Galisteo C."/>
            <person name="Sanchez-Porro C."/>
            <person name="Ventosa A."/>
        </authorList>
    </citation>
    <scope>NUCLEOTIDE SEQUENCE</scope>
    <source>
        <strain evidence="1">S1CR25-10</strain>
    </source>
</reference>
<dbReference type="Proteomes" id="UP001154061">
    <property type="component" value="Unassembled WGS sequence"/>
</dbReference>
<dbReference type="EMBL" id="JAMQOT010000016">
    <property type="protein sequence ID" value="MDF9748464.1"/>
    <property type="molecule type" value="Genomic_DNA"/>
</dbReference>
<proteinExistence type="predicted"/>
<comment type="caution">
    <text evidence="1">The sequence shown here is derived from an EMBL/GenBank/DDBJ whole genome shotgun (WGS) entry which is preliminary data.</text>
</comment>
<accession>A0A9Q4L6K2</accession>
<dbReference type="AlphaFoldDB" id="A0A9Q4L6K2"/>
<gene>
    <name evidence="1" type="ORF">NDI89_23140</name>
</gene>
<name>A0A9Q4L6K2_9EURY</name>
<sequence>MPADALFLSWATGINASGLFREALAEQMAYRDIERDRLVALLEEALRDDDRDLDDLIEQTSCFEDLENLLDTPSVNSVSHE</sequence>